<proteinExistence type="predicted"/>
<reference evidence="1 2" key="1">
    <citation type="submission" date="2021-10" db="EMBL/GenBank/DDBJ databases">
        <title>Anaerobic single-cell dispensing facilitates the cultivation of human gut bacteria.</title>
        <authorList>
            <person name="Afrizal A."/>
        </authorList>
    </citation>
    <scope>NUCLEOTIDE SEQUENCE [LARGE SCALE GENOMIC DNA]</scope>
    <source>
        <strain evidence="1 2">CLA-AA-H276</strain>
    </source>
</reference>
<dbReference type="Proteomes" id="UP001198220">
    <property type="component" value="Unassembled WGS sequence"/>
</dbReference>
<dbReference type="AlphaFoldDB" id="A0AAE3A5U2"/>
<dbReference type="EMBL" id="JAJEPS010000002">
    <property type="protein sequence ID" value="MCC2125307.1"/>
    <property type="molecule type" value="Genomic_DNA"/>
</dbReference>
<evidence type="ECO:0000313" key="1">
    <source>
        <dbReference type="EMBL" id="MCC2125307.1"/>
    </source>
</evidence>
<comment type="caution">
    <text evidence="1">The sequence shown here is derived from an EMBL/GenBank/DDBJ whole genome shotgun (WGS) entry which is preliminary data.</text>
</comment>
<gene>
    <name evidence="1" type="ORF">LKD36_03830</name>
</gene>
<sequence length="92" mass="10580">MIHVIDYYYVDPAGLDYTVLRKKTGNRNGEEKEVYEPKGYYNSLKAAVKAVGKLYRKDLLSKQDYELDEAIKVLQTADDVLESVLYRALGEK</sequence>
<name>A0AAE3A5U2_9FIRM</name>
<keyword evidence="2" id="KW-1185">Reference proteome</keyword>
<evidence type="ECO:0000313" key="2">
    <source>
        <dbReference type="Proteomes" id="UP001198220"/>
    </source>
</evidence>
<dbReference type="RefSeq" id="WP_308458763.1">
    <property type="nucleotide sequence ID" value="NZ_JAJEPS010000002.1"/>
</dbReference>
<organism evidence="1 2">
    <name type="scientific">Hominiventricola filiformis</name>
    <dbReference type="NCBI Taxonomy" id="2885352"/>
    <lineage>
        <taxon>Bacteria</taxon>
        <taxon>Bacillati</taxon>
        <taxon>Bacillota</taxon>
        <taxon>Clostridia</taxon>
        <taxon>Lachnospirales</taxon>
        <taxon>Lachnospiraceae</taxon>
        <taxon>Hominiventricola</taxon>
    </lineage>
</organism>
<protein>
    <submittedName>
        <fullName evidence="1">Uncharacterized protein</fullName>
    </submittedName>
</protein>
<accession>A0AAE3A5U2</accession>